<dbReference type="AlphaFoldDB" id="A0A0D8ZQI6"/>
<dbReference type="STRING" id="1618023.UH38_17030"/>
<protein>
    <submittedName>
        <fullName evidence="1">Uncharacterized protein</fullName>
    </submittedName>
</protein>
<accession>A0A0D8ZQI6</accession>
<evidence type="ECO:0000313" key="1">
    <source>
        <dbReference type="EMBL" id="KJH70612.1"/>
    </source>
</evidence>
<organism evidence="1 2">
    <name type="scientific">Aliterella atlantica CENA595</name>
    <dbReference type="NCBI Taxonomy" id="1618023"/>
    <lineage>
        <taxon>Bacteria</taxon>
        <taxon>Bacillati</taxon>
        <taxon>Cyanobacteriota</taxon>
        <taxon>Cyanophyceae</taxon>
        <taxon>Chroococcidiopsidales</taxon>
        <taxon>Aliterellaceae</taxon>
        <taxon>Aliterella</taxon>
    </lineage>
</organism>
<evidence type="ECO:0000313" key="2">
    <source>
        <dbReference type="Proteomes" id="UP000032452"/>
    </source>
</evidence>
<sequence>MYLDHDQIPAYVESQAALGRDRVSVLQEIAALRKDVTLLSVADDKNTFLAKIKAAINSAKE</sequence>
<dbReference type="Proteomes" id="UP000032452">
    <property type="component" value="Unassembled WGS sequence"/>
</dbReference>
<reference evidence="1 2" key="1">
    <citation type="submission" date="2015-02" db="EMBL/GenBank/DDBJ databases">
        <title>Draft genome of a novel marine cyanobacterium (Chroococcales) isolated from South Atlantic Ocean.</title>
        <authorList>
            <person name="Rigonato J."/>
            <person name="Alvarenga D.O."/>
            <person name="Branco L.H."/>
            <person name="Varani A.M."/>
            <person name="Brandini F.P."/>
            <person name="Fiore M.F."/>
        </authorList>
    </citation>
    <scope>NUCLEOTIDE SEQUENCE [LARGE SCALE GENOMIC DNA]</scope>
    <source>
        <strain evidence="1 2">CENA595</strain>
    </source>
</reference>
<proteinExistence type="predicted"/>
<gene>
    <name evidence="1" type="ORF">UH38_17030</name>
</gene>
<keyword evidence="2" id="KW-1185">Reference proteome</keyword>
<dbReference type="EMBL" id="JYON01000020">
    <property type="protein sequence ID" value="KJH70612.1"/>
    <property type="molecule type" value="Genomic_DNA"/>
</dbReference>
<name>A0A0D8ZQI6_9CYAN</name>
<comment type="caution">
    <text evidence="1">The sequence shown here is derived from an EMBL/GenBank/DDBJ whole genome shotgun (WGS) entry which is preliminary data.</text>
</comment>